<name>A0A935C349_9FIRM</name>
<proteinExistence type="predicted"/>
<dbReference type="Proteomes" id="UP000633365">
    <property type="component" value="Unassembled WGS sequence"/>
</dbReference>
<reference evidence="2" key="1">
    <citation type="submission" date="2021-01" db="EMBL/GenBank/DDBJ databases">
        <title>Genome public.</title>
        <authorList>
            <person name="Liu C."/>
            <person name="Sun Q."/>
        </authorList>
    </citation>
    <scope>NUCLEOTIDE SEQUENCE</scope>
    <source>
        <strain evidence="2">M6</strain>
    </source>
</reference>
<sequence>MNELQVVVDQKPGVIGFNFEEIRDELQARMDLYKNATFTDEYRVYAKNEVAALRKMKKAIDDKRKEVKNQYMIPYNDFEGKAKELMQIIDQPIGLISQQITEMEERRKAEKKAKIGALYDSLVGDLGDYLTLKKIYNAKWENASTSMAAVRKEMEEVFSSVRKEVAMLEAMTSDAVPEALRRYKEDLDLAGAINYVNQYEAQKAEIMKRKAEKKRLEEEQKRRAEEERIRKEERERIKEEERIRKEEREKAEQAAVNEAAQGFFAEEADDELPFEQPTTITAFYKVVATPEELEEVEMAFNSIGIYYTRRDA</sequence>
<dbReference type="AlphaFoldDB" id="A0A935C349"/>
<protein>
    <submittedName>
        <fullName evidence="2">DUF1351 domain-containing protein</fullName>
    </submittedName>
</protein>
<evidence type="ECO:0000313" key="2">
    <source>
        <dbReference type="EMBL" id="MBK6089565.1"/>
    </source>
</evidence>
<organism evidence="2 3">
    <name type="scientific">Ruminococcus difficilis</name>
    <dbReference type="NCBI Taxonomy" id="2763069"/>
    <lineage>
        <taxon>Bacteria</taxon>
        <taxon>Bacillati</taxon>
        <taxon>Bacillota</taxon>
        <taxon>Clostridia</taxon>
        <taxon>Eubacteriales</taxon>
        <taxon>Oscillospiraceae</taxon>
        <taxon>Ruminococcus</taxon>
    </lineage>
</organism>
<keyword evidence="3" id="KW-1185">Reference proteome</keyword>
<evidence type="ECO:0000313" key="3">
    <source>
        <dbReference type="Proteomes" id="UP000633365"/>
    </source>
</evidence>
<dbReference type="EMBL" id="JAEQMG010000143">
    <property type="protein sequence ID" value="MBK6089565.1"/>
    <property type="molecule type" value="Genomic_DNA"/>
</dbReference>
<comment type="caution">
    <text evidence="2">The sequence shown here is derived from an EMBL/GenBank/DDBJ whole genome shotgun (WGS) entry which is preliminary data.</text>
</comment>
<gene>
    <name evidence="2" type="ORF">JKK62_13100</name>
</gene>
<dbReference type="InterPro" id="IPR009785">
    <property type="entry name" value="Prophage_Lj928_Orf309"/>
</dbReference>
<evidence type="ECO:0000256" key="1">
    <source>
        <dbReference type="SAM" id="MobiDB-lite"/>
    </source>
</evidence>
<accession>A0A935C349</accession>
<feature type="region of interest" description="Disordered" evidence="1">
    <location>
        <begin position="213"/>
        <end position="250"/>
    </location>
</feature>
<dbReference type="RefSeq" id="WP_201428282.1">
    <property type="nucleotide sequence ID" value="NZ_JAEQMG010000143.1"/>
</dbReference>
<dbReference type="Pfam" id="PF07083">
    <property type="entry name" value="DUF1351"/>
    <property type="match status" value="1"/>
</dbReference>